<accession>A0A2N5VP05</accession>
<evidence type="ECO:0000313" key="1">
    <source>
        <dbReference type="EMBL" id="PLW51714.1"/>
    </source>
</evidence>
<gene>
    <name evidence="1" type="ORF">PCASD_00580</name>
</gene>
<reference evidence="1 2" key="1">
    <citation type="submission" date="2017-11" db="EMBL/GenBank/DDBJ databases">
        <title>De novo assembly and phasing of dikaryotic genomes from two isolates of Puccinia coronata f. sp. avenae, the causal agent of oat crown rust.</title>
        <authorList>
            <person name="Miller M.E."/>
            <person name="Zhang Y."/>
            <person name="Omidvar V."/>
            <person name="Sperschneider J."/>
            <person name="Schwessinger B."/>
            <person name="Raley C."/>
            <person name="Palmer J.M."/>
            <person name="Garnica D."/>
            <person name="Upadhyaya N."/>
            <person name="Rathjen J."/>
            <person name="Taylor J.M."/>
            <person name="Park R.F."/>
            <person name="Dodds P.N."/>
            <person name="Hirsch C.D."/>
            <person name="Kianian S.F."/>
            <person name="Figueroa M."/>
        </authorList>
    </citation>
    <scope>NUCLEOTIDE SEQUENCE [LARGE SCALE GENOMIC DNA]</scope>
    <source>
        <strain evidence="1">12SD80</strain>
    </source>
</reference>
<organism evidence="1 2">
    <name type="scientific">Puccinia coronata f. sp. avenae</name>
    <dbReference type="NCBI Taxonomy" id="200324"/>
    <lineage>
        <taxon>Eukaryota</taxon>
        <taxon>Fungi</taxon>
        <taxon>Dikarya</taxon>
        <taxon>Basidiomycota</taxon>
        <taxon>Pucciniomycotina</taxon>
        <taxon>Pucciniomycetes</taxon>
        <taxon>Pucciniales</taxon>
        <taxon>Pucciniaceae</taxon>
        <taxon>Puccinia</taxon>
    </lineage>
</organism>
<dbReference type="Proteomes" id="UP000235392">
    <property type="component" value="Unassembled WGS sequence"/>
</dbReference>
<protein>
    <submittedName>
        <fullName evidence="1">Uncharacterized protein</fullName>
    </submittedName>
</protein>
<comment type="caution">
    <text evidence="1">The sequence shown here is derived from an EMBL/GenBank/DDBJ whole genome shotgun (WGS) entry which is preliminary data.</text>
</comment>
<dbReference type="EMBL" id="PGCI01000004">
    <property type="protein sequence ID" value="PLW51714.1"/>
    <property type="molecule type" value="Genomic_DNA"/>
</dbReference>
<name>A0A2N5VP05_9BASI</name>
<evidence type="ECO:0000313" key="2">
    <source>
        <dbReference type="Proteomes" id="UP000235392"/>
    </source>
</evidence>
<dbReference type="AlphaFoldDB" id="A0A2N5VP05"/>
<sequence length="154" mass="16510">MTTLRHPSYQIAPSTLMIMTKINITIFPPQNIPTKHRIHPFHHTSTQPLQTTTALSYTTPAPVLDSSTPIQLLASSDQPSFTTLTPVLASSDGPSSSTPIPILASSVQPSSTTFVSASSDQLTSSTPAPVFASSRLAIFIYSRFLVGFIHLMGN</sequence>
<proteinExistence type="predicted"/>